<dbReference type="AlphaFoldDB" id="X1FX13"/>
<reference evidence="2" key="1">
    <citation type="journal article" date="2014" name="Front. Microbiol.">
        <title>High frequency of phylogenetically diverse reductive dehalogenase-homologous genes in deep subseafloor sedimentary metagenomes.</title>
        <authorList>
            <person name="Kawai M."/>
            <person name="Futagami T."/>
            <person name="Toyoda A."/>
            <person name="Takaki Y."/>
            <person name="Nishi S."/>
            <person name="Hori S."/>
            <person name="Arai W."/>
            <person name="Tsubouchi T."/>
            <person name="Morono Y."/>
            <person name="Uchiyama I."/>
            <person name="Ito T."/>
            <person name="Fujiyama A."/>
            <person name="Inagaki F."/>
            <person name="Takami H."/>
        </authorList>
    </citation>
    <scope>NUCLEOTIDE SEQUENCE</scope>
    <source>
        <strain evidence="2">Expedition CK06-06</strain>
    </source>
</reference>
<name>X1FX13_9ZZZZ</name>
<feature type="transmembrane region" description="Helical" evidence="1">
    <location>
        <begin position="248"/>
        <end position="269"/>
    </location>
</feature>
<evidence type="ECO:0000256" key="1">
    <source>
        <dbReference type="SAM" id="Phobius"/>
    </source>
</evidence>
<keyword evidence="1" id="KW-0472">Membrane</keyword>
<accession>X1FX13</accession>
<proteinExistence type="predicted"/>
<sequence>FYANDTIGNVAYSEVVVIKNVFYGIDPIELLTPSTSSQLTSNLLEFSWYSLDAGFGAVNFTLQVSNISDFSYIIFQSLDIAETPLVINSSVPLSVTYGQYYWRVRPTYGNYNGSWSDYFLFTLHINNYAPNLVLNDITPTDGTSSTIFRFTVSYSDLDNNAPEYVEILINGISYSMEIVEPFDKDFTDGCIYQYLTLLMPSTTAYTISFECSDGAFQYSTSTYQGPLVESDSTPSNNQADDNLNSTNIFAITMTLGIAIGILIPFIVFAEKQVKKIKLGEKTSAKRNK</sequence>
<evidence type="ECO:0000313" key="2">
    <source>
        <dbReference type="EMBL" id="GAH25323.1"/>
    </source>
</evidence>
<gene>
    <name evidence="2" type="ORF">S03H2_05320</name>
</gene>
<organism evidence="2">
    <name type="scientific">marine sediment metagenome</name>
    <dbReference type="NCBI Taxonomy" id="412755"/>
    <lineage>
        <taxon>unclassified sequences</taxon>
        <taxon>metagenomes</taxon>
        <taxon>ecological metagenomes</taxon>
    </lineage>
</organism>
<protein>
    <submittedName>
        <fullName evidence="2">Uncharacterized protein</fullName>
    </submittedName>
</protein>
<dbReference type="Gene3D" id="2.60.40.10">
    <property type="entry name" value="Immunoglobulins"/>
    <property type="match status" value="1"/>
</dbReference>
<dbReference type="EMBL" id="BARU01002207">
    <property type="protein sequence ID" value="GAH25323.1"/>
    <property type="molecule type" value="Genomic_DNA"/>
</dbReference>
<dbReference type="InterPro" id="IPR013783">
    <property type="entry name" value="Ig-like_fold"/>
</dbReference>
<keyword evidence="1" id="KW-0812">Transmembrane</keyword>
<comment type="caution">
    <text evidence="2">The sequence shown here is derived from an EMBL/GenBank/DDBJ whole genome shotgun (WGS) entry which is preliminary data.</text>
</comment>
<feature type="non-terminal residue" evidence="2">
    <location>
        <position position="1"/>
    </location>
</feature>
<keyword evidence="1" id="KW-1133">Transmembrane helix</keyword>